<dbReference type="InterPro" id="IPR015655">
    <property type="entry name" value="PP2C"/>
</dbReference>
<feature type="region of interest" description="Disordered" evidence="1">
    <location>
        <begin position="126"/>
        <end position="145"/>
    </location>
</feature>
<dbReference type="Proteomes" id="UP000694044">
    <property type="component" value="Unassembled WGS sequence"/>
</dbReference>
<sequence length="630" mass="67578">MSLPPRHPKAAAYMHHLELSGRCTGESRASQSAMDLTNVLSDRTALQQLVGDLFRPFEALHVDQIVALHAAGGGTITPDDNADTGNAASEKMAAETNAHRFTTAIAGAIAGAKELAYGEVSVLRNKTSEGPQKRGRDGTTPRKTTVRASKCKRVVVIDCSDGQFSVELKRKAIGETARVLLVADWVSEVESIFAARAALTKLGCDVVGASFVLATNANVLRSLKSAQVVFSCSWNPSHGAKLKTSLPVANGSSTGSASCTCHQAETSNGQSSRKRQRNADIDSDPSVKVLLSHRTAEYQANSPSEDRSLNIVKPTDEGVQINAVFDGHGGSRAVEHLRTCLCQHILAGVTSRNSSDEVSAIIKSAFARSDEELKQSLLALPPKIHMSKGYCNAGSCAVIALFINSVLYIANVGDCAAVLGKVSKETQGLQAVEVSVDHSCNNPQETKLVVERSHDRNAIRMSKDDQATGAGIVGVKRVAGSLAMTRAFGDFYLKCPELSSAPFKSKVPYITSEPSITTVYMDGSEKYVILASDGLWDVMTPQEAVHIVDKFDLEQSLFFSTASAALIHAALEKIAHRDGLMMHELMSTPQGPVRRRFHDDITCTVVYIDHVNSSQQTTVSPRTTESTREA</sequence>
<dbReference type="AlphaFoldDB" id="A0A8T1WIP8"/>
<dbReference type="PROSITE" id="PS51746">
    <property type="entry name" value="PPM_2"/>
    <property type="match status" value="1"/>
</dbReference>
<dbReference type="Pfam" id="PF00481">
    <property type="entry name" value="PP2C"/>
    <property type="match status" value="1"/>
</dbReference>
<organism evidence="3 4">
    <name type="scientific">Phytophthora pseudosyringae</name>
    <dbReference type="NCBI Taxonomy" id="221518"/>
    <lineage>
        <taxon>Eukaryota</taxon>
        <taxon>Sar</taxon>
        <taxon>Stramenopiles</taxon>
        <taxon>Oomycota</taxon>
        <taxon>Peronosporomycetes</taxon>
        <taxon>Peronosporales</taxon>
        <taxon>Peronosporaceae</taxon>
        <taxon>Phytophthora</taxon>
    </lineage>
</organism>
<evidence type="ECO:0000313" key="3">
    <source>
        <dbReference type="EMBL" id="KAG7393115.1"/>
    </source>
</evidence>
<dbReference type="EMBL" id="JAGDFM010000006">
    <property type="protein sequence ID" value="KAG7393115.1"/>
    <property type="molecule type" value="Genomic_DNA"/>
</dbReference>
<dbReference type="OrthoDB" id="420076at2759"/>
<dbReference type="PANTHER" id="PTHR47992">
    <property type="entry name" value="PROTEIN PHOSPHATASE"/>
    <property type="match status" value="1"/>
</dbReference>
<gene>
    <name evidence="3" type="ORF">PHYPSEUDO_012451</name>
</gene>
<name>A0A8T1WIP8_9STRA</name>
<dbReference type="SMART" id="SM00332">
    <property type="entry name" value="PP2Cc"/>
    <property type="match status" value="1"/>
</dbReference>
<keyword evidence="4" id="KW-1185">Reference proteome</keyword>
<accession>A0A8T1WIP8</accession>
<proteinExistence type="predicted"/>
<feature type="compositionally biased region" description="Basic and acidic residues" evidence="1">
    <location>
        <begin position="131"/>
        <end position="140"/>
    </location>
</feature>
<evidence type="ECO:0000259" key="2">
    <source>
        <dbReference type="PROSITE" id="PS51746"/>
    </source>
</evidence>
<protein>
    <recommendedName>
        <fullName evidence="2">PPM-type phosphatase domain-containing protein</fullName>
    </recommendedName>
</protein>
<dbReference type="InterPro" id="IPR001932">
    <property type="entry name" value="PPM-type_phosphatase-like_dom"/>
</dbReference>
<feature type="region of interest" description="Disordered" evidence="1">
    <location>
        <begin position="257"/>
        <end position="286"/>
    </location>
</feature>
<feature type="compositionally biased region" description="Polar residues" evidence="1">
    <location>
        <begin position="257"/>
        <end position="271"/>
    </location>
</feature>
<reference evidence="3" key="1">
    <citation type="submission" date="2021-02" db="EMBL/GenBank/DDBJ databases">
        <authorList>
            <person name="Palmer J.M."/>
        </authorList>
    </citation>
    <scope>NUCLEOTIDE SEQUENCE</scope>
    <source>
        <strain evidence="3">SCRP734</strain>
    </source>
</reference>
<evidence type="ECO:0000256" key="1">
    <source>
        <dbReference type="SAM" id="MobiDB-lite"/>
    </source>
</evidence>
<comment type="caution">
    <text evidence="3">The sequence shown here is derived from an EMBL/GenBank/DDBJ whole genome shotgun (WGS) entry which is preliminary data.</text>
</comment>
<dbReference type="CDD" id="cd00143">
    <property type="entry name" value="PP2Cc"/>
    <property type="match status" value="1"/>
</dbReference>
<feature type="domain" description="PPM-type phosphatase" evidence="2">
    <location>
        <begin position="292"/>
        <end position="608"/>
    </location>
</feature>
<evidence type="ECO:0000313" key="4">
    <source>
        <dbReference type="Proteomes" id="UP000694044"/>
    </source>
</evidence>
<dbReference type="GO" id="GO:0004722">
    <property type="term" value="F:protein serine/threonine phosphatase activity"/>
    <property type="evidence" value="ECO:0007669"/>
    <property type="project" value="InterPro"/>
</dbReference>